<evidence type="ECO:0000256" key="1">
    <source>
        <dbReference type="ARBA" id="ARBA00011040"/>
    </source>
</evidence>
<evidence type="ECO:0000256" key="3">
    <source>
        <dbReference type="ARBA" id="ARBA00066752"/>
    </source>
</evidence>
<organism evidence="5 6">
    <name type="scientific">Candidatus Thermochlorobacter aerophilus</name>
    <dbReference type="NCBI Taxonomy" id="1868324"/>
    <lineage>
        <taxon>Bacteria</taxon>
        <taxon>Pseudomonadati</taxon>
        <taxon>Chlorobiota</taxon>
        <taxon>Chlorobiia</taxon>
        <taxon>Chlorobiales</taxon>
        <taxon>Candidatus Thermochlorobacteriaceae</taxon>
        <taxon>Candidatus Thermochlorobacter</taxon>
    </lineage>
</organism>
<dbReference type="EMBL" id="PHFL01000007">
    <property type="protein sequence ID" value="RFM25311.1"/>
    <property type="molecule type" value="Genomic_DNA"/>
</dbReference>
<name>A0A395M3P6_9BACT</name>
<dbReference type="GO" id="GO:0016887">
    <property type="term" value="F:ATP hydrolysis activity"/>
    <property type="evidence" value="ECO:0007669"/>
    <property type="project" value="InterPro"/>
</dbReference>
<dbReference type="GO" id="GO:0005524">
    <property type="term" value="F:ATP binding"/>
    <property type="evidence" value="ECO:0007669"/>
    <property type="project" value="InterPro"/>
</dbReference>
<dbReference type="SUPFAM" id="SSF52540">
    <property type="entry name" value="P-loop containing nucleoside triphosphate hydrolases"/>
    <property type="match status" value="1"/>
</dbReference>
<dbReference type="GO" id="GO:0015446">
    <property type="term" value="F:ATPase-coupled arsenite transmembrane transporter activity"/>
    <property type="evidence" value="ECO:0007669"/>
    <property type="project" value="UniProtKB-EC"/>
</dbReference>
<feature type="domain" description="ArsA/GET3 Anion-transporting ATPase-like" evidence="4">
    <location>
        <begin position="9"/>
        <end position="307"/>
    </location>
</feature>
<evidence type="ECO:0000256" key="2">
    <source>
        <dbReference type="ARBA" id="ARBA00052296"/>
    </source>
</evidence>
<dbReference type="InterPro" id="IPR025723">
    <property type="entry name" value="ArsA/GET3_ATPase-like"/>
</dbReference>
<dbReference type="PANTHER" id="PTHR10803">
    <property type="entry name" value="ARSENICAL PUMP-DRIVING ATPASE ARSENITE-TRANSLOCATING ATPASE"/>
    <property type="match status" value="1"/>
</dbReference>
<dbReference type="Gene3D" id="3.40.50.300">
    <property type="entry name" value="P-loop containing nucleotide triphosphate hydrolases"/>
    <property type="match status" value="1"/>
</dbReference>
<dbReference type="Pfam" id="PF02374">
    <property type="entry name" value="ArsA_ATPase"/>
    <property type="match status" value="1"/>
</dbReference>
<evidence type="ECO:0000259" key="4">
    <source>
        <dbReference type="Pfam" id="PF02374"/>
    </source>
</evidence>
<evidence type="ECO:0000313" key="6">
    <source>
        <dbReference type="Proteomes" id="UP000266389"/>
    </source>
</evidence>
<comment type="catalytic activity">
    <reaction evidence="2">
        <text>arsenite(in) + ATP + H2O = arsenite(out) + ADP + phosphate + H(+)</text>
        <dbReference type="Rhea" id="RHEA:11348"/>
        <dbReference type="ChEBI" id="CHEBI:15377"/>
        <dbReference type="ChEBI" id="CHEBI:15378"/>
        <dbReference type="ChEBI" id="CHEBI:29242"/>
        <dbReference type="ChEBI" id="CHEBI:30616"/>
        <dbReference type="ChEBI" id="CHEBI:43474"/>
        <dbReference type="ChEBI" id="CHEBI:456216"/>
        <dbReference type="EC" id="7.3.2.7"/>
    </reaction>
</comment>
<dbReference type="Proteomes" id="UP000266389">
    <property type="component" value="Unassembled WGS sequence"/>
</dbReference>
<comment type="similarity">
    <text evidence="1">Belongs to the arsA ATPase family.</text>
</comment>
<reference evidence="5 6" key="1">
    <citation type="journal article" date="2011" name="ISME J.">
        <title>Community ecology of hot spring cyanobacterial mats: predominant populations and their functional potential.</title>
        <authorList>
            <person name="Klatt C.G."/>
            <person name="Wood J.M."/>
            <person name="Rusch D.B."/>
            <person name="Bateson M.M."/>
            <person name="Hamamura N."/>
            <person name="Heidelberg J.F."/>
            <person name="Grossman A.R."/>
            <person name="Bhaya D."/>
            <person name="Cohan F.M."/>
            <person name="Kuhl M."/>
            <person name="Bryant D.A."/>
            <person name="Ward D.M."/>
        </authorList>
    </citation>
    <scope>NUCLEOTIDE SEQUENCE [LARGE SCALE GENOMIC DNA]</scope>
    <source>
        <strain evidence="5">OS</strain>
    </source>
</reference>
<evidence type="ECO:0000313" key="5">
    <source>
        <dbReference type="EMBL" id="RFM25311.1"/>
    </source>
</evidence>
<dbReference type="InterPro" id="IPR016300">
    <property type="entry name" value="ATPase_ArsA/GET3"/>
</dbReference>
<gene>
    <name evidence="5" type="ORF">D0433_01455</name>
</gene>
<dbReference type="InterPro" id="IPR027417">
    <property type="entry name" value="P-loop_NTPase"/>
</dbReference>
<protein>
    <recommendedName>
        <fullName evidence="3">arsenite-transporting ATPase</fullName>
        <ecNumber evidence="3">7.3.2.7</ecNumber>
    </recommendedName>
</protein>
<dbReference type="AlphaFoldDB" id="A0A395M3P6"/>
<accession>A0A395M3P6</accession>
<dbReference type="PANTHER" id="PTHR10803:SF3">
    <property type="entry name" value="ATPASE GET3"/>
    <property type="match status" value="1"/>
</dbReference>
<dbReference type="CDD" id="cd02035">
    <property type="entry name" value="ArsA"/>
    <property type="match status" value="1"/>
</dbReference>
<proteinExistence type="inferred from homology"/>
<dbReference type="EC" id="7.3.2.7" evidence="3"/>
<comment type="caution">
    <text evidence="5">The sequence shown here is derived from an EMBL/GenBank/DDBJ whole genome shotgun (WGS) entry which is preliminary data.</text>
</comment>
<sequence>MQLVDPALKLIIIGGKGGVGKTTVAAALALALAKQFKTIVVSTDPAHSLADSFAQPIGDCIVPIHGIPRCYAYELDAERAFKSFMTQHMHELQLIMDTGTYFDQEDIDMLLQLTLPGMDEVMGLKAITDLIAQGEYDKYIIDTAPTGHALRLLAMPDLLDSWVKTFAKLRWKYRTVVSTFRGEYSPDAGDDLLLSLKKAVKRIEALLKNAQQCEFIPVTIPAEMAIAETERLVTSLRQYGIAVRRLILNQVILNPSNDALLRAKHEEHRLFWRRVQEKFPDLELITIGLQPTEVRGREKLEHFSQFIFPASAP</sequence>
<dbReference type="NCBIfam" id="TIGR00345">
    <property type="entry name" value="GET3_arsA_TRC40"/>
    <property type="match status" value="1"/>
</dbReference>